<dbReference type="EMBL" id="BKCJ010004380">
    <property type="protein sequence ID" value="GEU60700.1"/>
    <property type="molecule type" value="Genomic_DNA"/>
</dbReference>
<proteinExistence type="predicted"/>
<keyword evidence="1" id="KW-0695">RNA-directed DNA polymerase</keyword>
<comment type="caution">
    <text evidence="1">The sequence shown here is derived from an EMBL/GenBank/DDBJ whole genome shotgun (WGS) entry which is preliminary data.</text>
</comment>
<dbReference type="GO" id="GO:0003964">
    <property type="term" value="F:RNA-directed DNA polymerase activity"/>
    <property type="evidence" value="ECO:0007669"/>
    <property type="project" value="UniProtKB-KW"/>
</dbReference>
<reference evidence="1" key="1">
    <citation type="journal article" date="2019" name="Sci. Rep.">
        <title>Draft genome of Tanacetum cinerariifolium, the natural source of mosquito coil.</title>
        <authorList>
            <person name="Yamashiro T."/>
            <person name="Shiraishi A."/>
            <person name="Satake H."/>
            <person name="Nakayama K."/>
        </authorList>
    </citation>
    <scope>NUCLEOTIDE SEQUENCE</scope>
</reference>
<organism evidence="1">
    <name type="scientific">Tanacetum cinerariifolium</name>
    <name type="common">Dalmatian daisy</name>
    <name type="synonym">Chrysanthemum cinerariifolium</name>
    <dbReference type="NCBI Taxonomy" id="118510"/>
    <lineage>
        <taxon>Eukaryota</taxon>
        <taxon>Viridiplantae</taxon>
        <taxon>Streptophyta</taxon>
        <taxon>Embryophyta</taxon>
        <taxon>Tracheophyta</taxon>
        <taxon>Spermatophyta</taxon>
        <taxon>Magnoliopsida</taxon>
        <taxon>eudicotyledons</taxon>
        <taxon>Gunneridae</taxon>
        <taxon>Pentapetalae</taxon>
        <taxon>asterids</taxon>
        <taxon>campanulids</taxon>
        <taxon>Asterales</taxon>
        <taxon>Asteraceae</taxon>
        <taxon>Asteroideae</taxon>
        <taxon>Anthemideae</taxon>
        <taxon>Anthemidinae</taxon>
        <taxon>Tanacetum</taxon>
    </lineage>
</organism>
<evidence type="ECO:0000313" key="1">
    <source>
        <dbReference type="EMBL" id="GEU60700.1"/>
    </source>
</evidence>
<dbReference type="AlphaFoldDB" id="A0A6L2LHR6"/>
<sequence length="278" mass="31750">MEWRGKESGVVDNDGKRGKMMNNVCLNMGYRGLTVLALQDFEADPRVPLILGRSFLRTGRALIDAYGEEIILRINDESVTFNLNQTIRYSSTYDDNSVNRIDVIDIACKEFAQDVLDFKYNSKSSNPTMVSNPSFYEEIKNEFCKEPIVKSSSPTLNPFGESYFFSEEIEDFLKDESIPIGIKDFYFDPEGDILYLEKLLNDDPSQLPPMDLKQAEETKAKSSIEEPSELELKELPSHLEYDFLKEIDKLSVIIAKDLKDDEKEALLKVLKSHKQAIA</sequence>
<accession>A0A6L2LHR6</accession>
<dbReference type="PANTHER" id="PTHR33067:SF9">
    <property type="entry name" value="RNA-DIRECTED DNA POLYMERASE"/>
    <property type="match status" value="1"/>
</dbReference>
<protein>
    <submittedName>
        <fullName evidence="1">Reverse transcriptase domain-containing protein</fullName>
    </submittedName>
</protein>
<dbReference type="PANTHER" id="PTHR33067">
    <property type="entry name" value="RNA-DIRECTED DNA POLYMERASE-RELATED"/>
    <property type="match status" value="1"/>
</dbReference>
<name>A0A6L2LHR6_TANCI</name>
<keyword evidence="1" id="KW-0548">Nucleotidyltransferase</keyword>
<keyword evidence="1" id="KW-0808">Transferase</keyword>
<gene>
    <name evidence="1" type="ORF">Tci_032678</name>
</gene>